<dbReference type="EMBL" id="CP030041">
    <property type="protein sequence ID" value="AWW29066.1"/>
    <property type="molecule type" value="Genomic_DNA"/>
</dbReference>
<evidence type="ECO:0000256" key="16">
    <source>
        <dbReference type="SAM" id="Phobius"/>
    </source>
</evidence>
<comment type="similarity">
    <text evidence="2">Belongs to the CpsD/CapB family.</text>
</comment>
<comment type="subcellular location">
    <subcellularLocation>
        <location evidence="1">Cell inner membrane</location>
        <topology evidence="1">Multi-pass membrane protein</topology>
    </subcellularLocation>
</comment>
<keyword evidence="11" id="KW-0067">ATP-binding</keyword>
<evidence type="ECO:0000256" key="10">
    <source>
        <dbReference type="ARBA" id="ARBA00022777"/>
    </source>
</evidence>
<organism evidence="20 21">
    <name type="scientific">Echinicola strongylocentroti</name>
    <dbReference type="NCBI Taxonomy" id="1795355"/>
    <lineage>
        <taxon>Bacteria</taxon>
        <taxon>Pseudomonadati</taxon>
        <taxon>Bacteroidota</taxon>
        <taxon>Cytophagia</taxon>
        <taxon>Cytophagales</taxon>
        <taxon>Cyclobacteriaceae</taxon>
        <taxon>Echinicola</taxon>
    </lineage>
</organism>
<evidence type="ECO:0000256" key="2">
    <source>
        <dbReference type="ARBA" id="ARBA00007316"/>
    </source>
</evidence>
<dbReference type="CDD" id="cd05387">
    <property type="entry name" value="BY-kinase"/>
    <property type="match status" value="1"/>
</dbReference>
<keyword evidence="14" id="KW-0829">Tyrosine-protein kinase</keyword>
<dbReference type="InterPro" id="IPR003856">
    <property type="entry name" value="LPS_length_determ_N"/>
</dbReference>
<reference evidence="20 21" key="1">
    <citation type="submission" date="2018-06" db="EMBL/GenBank/DDBJ databases">
        <title>Echinicola strongylocentroti sp. nov., isolated from a sea urchin Strongylocentrotus intermedius.</title>
        <authorList>
            <person name="Bae S.S."/>
        </authorList>
    </citation>
    <scope>NUCLEOTIDE SEQUENCE [LARGE SCALE GENOMIC DNA]</scope>
    <source>
        <strain evidence="20 21">MEBiC08714</strain>
    </source>
</reference>
<evidence type="ECO:0000256" key="6">
    <source>
        <dbReference type="ARBA" id="ARBA00022519"/>
    </source>
</evidence>
<keyword evidence="21" id="KW-1185">Reference proteome</keyword>
<feature type="transmembrane region" description="Helical" evidence="16">
    <location>
        <begin position="32"/>
        <end position="50"/>
    </location>
</feature>
<evidence type="ECO:0000256" key="9">
    <source>
        <dbReference type="ARBA" id="ARBA00022741"/>
    </source>
</evidence>
<feature type="domain" description="Polysaccharide chain length determinant N-terminal" evidence="17">
    <location>
        <begin position="19"/>
        <end position="110"/>
    </location>
</feature>
<dbReference type="NCBIfam" id="TIGR01007">
    <property type="entry name" value="eps_fam"/>
    <property type="match status" value="1"/>
</dbReference>
<dbReference type="EC" id="2.7.10.2" evidence="4"/>
<keyword evidence="6" id="KW-0997">Cell inner membrane</keyword>
<name>A0A2Z4IEI3_9BACT</name>
<keyword evidence="8 16" id="KW-0812">Transmembrane</keyword>
<dbReference type="Gene3D" id="3.40.50.300">
    <property type="entry name" value="P-loop containing nucleotide triphosphate hydrolases"/>
    <property type="match status" value="1"/>
</dbReference>
<dbReference type="KEGG" id="est:DN752_02330"/>
<dbReference type="InterPro" id="IPR005702">
    <property type="entry name" value="Wzc-like_C"/>
</dbReference>
<keyword evidence="10 20" id="KW-0418">Kinase</keyword>
<evidence type="ECO:0000256" key="4">
    <source>
        <dbReference type="ARBA" id="ARBA00011903"/>
    </source>
</evidence>
<gene>
    <name evidence="20" type="ORF">DN752_02330</name>
</gene>
<dbReference type="GO" id="GO:0005886">
    <property type="term" value="C:plasma membrane"/>
    <property type="evidence" value="ECO:0007669"/>
    <property type="project" value="UniProtKB-SubCell"/>
</dbReference>
<dbReference type="GO" id="GO:0004715">
    <property type="term" value="F:non-membrane spanning protein tyrosine kinase activity"/>
    <property type="evidence" value="ECO:0007669"/>
    <property type="project" value="UniProtKB-EC"/>
</dbReference>
<evidence type="ECO:0000256" key="11">
    <source>
        <dbReference type="ARBA" id="ARBA00022840"/>
    </source>
</evidence>
<keyword evidence="12 16" id="KW-1133">Transmembrane helix</keyword>
<dbReference type="Pfam" id="PF13807">
    <property type="entry name" value="GNVR"/>
    <property type="match status" value="1"/>
</dbReference>
<dbReference type="InterPro" id="IPR025669">
    <property type="entry name" value="AAA_dom"/>
</dbReference>
<evidence type="ECO:0000256" key="1">
    <source>
        <dbReference type="ARBA" id="ARBA00004429"/>
    </source>
</evidence>
<dbReference type="Pfam" id="PF02706">
    <property type="entry name" value="Wzz"/>
    <property type="match status" value="1"/>
</dbReference>
<feature type="domain" description="AAA" evidence="18">
    <location>
        <begin position="608"/>
        <end position="728"/>
    </location>
</feature>
<keyword evidence="5" id="KW-1003">Cell membrane</keyword>
<evidence type="ECO:0000256" key="8">
    <source>
        <dbReference type="ARBA" id="ARBA00022692"/>
    </source>
</evidence>
<evidence type="ECO:0000256" key="5">
    <source>
        <dbReference type="ARBA" id="ARBA00022475"/>
    </source>
</evidence>
<protein>
    <recommendedName>
        <fullName evidence="4">non-specific protein-tyrosine kinase</fullName>
        <ecNumber evidence="4">2.7.10.2</ecNumber>
    </recommendedName>
</protein>
<evidence type="ECO:0000256" key="3">
    <source>
        <dbReference type="ARBA" id="ARBA00008883"/>
    </source>
</evidence>
<dbReference type="PANTHER" id="PTHR32309:SF13">
    <property type="entry name" value="FERRIC ENTEROBACTIN TRANSPORT PROTEIN FEPE"/>
    <property type="match status" value="1"/>
</dbReference>
<comment type="catalytic activity">
    <reaction evidence="15">
        <text>L-tyrosyl-[protein] + ATP = O-phospho-L-tyrosyl-[protein] + ADP + H(+)</text>
        <dbReference type="Rhea" id="RHEA:10596"/>
        <dbReference type="Rhea" id="RHEA-COMP:10136"/>
        <dbReference type="Rhea" id="RHEA-COMP:20101"/>
        <dbReference type="ChEBI" id="CHEBI:15378"/>
        <dbReference type="ChEBI" id="CHEBI:30616"/>
        <dbReference type="ChEBI" id="CHEBI:46858"/>
        <dbReference type="ChEBI" id="CHEBI:61978"/>
        <dbReference type="ChEBI" id="CHEBI:456216"/>
        <dbReference type="EC" id="2.7.10.2"/>
    </reaction>
</comment>
<dbReference type="PANTHER" id="PTHR32309">
    <property type="entry name" value="TYROSINE-PROTEIN KINASE"/>
    <property type="match status" value="1"/>
</dbReference>
<dbReference type="InterPro" id="IPR032807">
    <property type="entry name" value="GNVR"/>
</dbReference>
<comment type="similarity">
    <text evidence="3">Belongs to the etk/wzc family.</text>
</comment>
<evidence type="ECO:0000256" key="12">
    <source>
        <dbReference type="ARBA" id="ARBA00022989"/>
    </source>
</evidence>
<dbReference type="OrthoDB" id="9794577at2"/>
<dbReference type="GO" id="GO:0005524">
    <property type="term" value="F:ATP binding"/>
    <property type="evidence" value="ECO:0007669"/>
    <property type="project" value="UniProtKB-KW"/>
</dbReference>
<evidence type="ECO:0000313" key="21">
    <source>
        <dbReference type="Proteomes" id="UP000248688"/>
    </source>
</evidence>
<evidence type="ECO:0000256" key="14">
    <source>
        <dbReference type="ARBA" id="ARBA00023137"/>
    </source>
</evidence>
<sequence>MSAKNTHMNQLPELSNEEDVDVKTILFNYMRHWKVIAACTFLGILLAYVASKMMTPIYKVNGSVLVGEESQDLGADFLEAGSLFQPKNNIENEIGILSSYALTEQVVEELKLNVSFFEEGMIKKQPKYGNVPFDINVDWGTAQLVGGMLKLEVTSPTSYQLSIDDDGFYSYNPHDPYYKMELEEELKGLEGKHQFGDNIKGKYFDFTIENQAAQPGDKVYFKFSDTHSQVLKYQKAIDIAPTNKLASILQVSMETPIRKLGQDFINKLMRVYLERELSEKNKATANTIKFIDEQLNGITDSLTYFENRLQEYRSKNHVFNLSEEGVMIFERLQDYEKQKSEIELKLDYYHTLEDYLNGEGGNGLVAPSIIGNADPLLNSLVVKLSELQTERLRLKSTYSSSTPALEQIDNQIATTRQSVLENTKSAIRNTQSALSEISNRIYQVEQEINKLPETERNLLGIQRKFSINENIYLYLLQKRAESQIVLASNTPKNSILDTARAAEKPVAPKTMINLVLGAFFGLFFPVGILFVRNFLNNKLEDPKELEEQVSAPLIGMIGRDTSQKDRELTVLKKPKSTISENFRSLRADMAFLSPGSQKLTILFTSSISGEGKTFCAINLASVYAMMGKKTILVGLDLRKPKIAEEFGMINDRGVSSCLSVGMPWREAVKPSGYENLDVLLSGPIPPNPAELLAQDYFRELVDDIKTEYDMVILDCAPVGLVSETKELFSLADINIFVFRQNYSPKTNIQILKGLIEKGGVKKMYSLFNDVHFDVGSYGYTYGYSYGYGKNGYGYHDNEEKETNWLGKLVGKK</sequence>
<dbReference type="InterPro" id="IPR050445">
    <property type="entry name" value="Bact_polysacc_biosynth/exp"/>
</dbReference>
<keyword evidence="13 16" id="KW-0472">Membrane</keyword>
<dbReference type="InterPro" id="IPR027417">
    <property type="entry name" value="P-loop_NTPase"/>
</dbReference>
<evidence type="ECO:0000313" key="20">
    <source>
        <dbReference type="EMBL" id="AWW29066.1"/>
    </source>
</evidence>
<feature type="domain" description="Tyrosine-protein kinase G-rich" evidence="19">
    <location>
        <begin position="453"/>
        <end position="534"/>
    </location>
</feature>
<dbReference type="AlphaFoldDB" id="A0A2Z4IEI3"/>
<evidence type="ECO:0000256" key="13">
    <source>
        <dbReference type="ARBA" id="ARBA00023136"/>
    </source>
</evidence>
<evidence type="ECO:0000259" key="19">
    <source>
        <dbReference type="Pfam" id="PF13807"/>
    </source>
</evidence>
<evidence type="ECO:0000259" key="18">
    <source>
        <dbReference type="Pfam" id="PF13614"/>
    </source>
</evidence>
<evidence type="ECO:0000256" key="15">
    <source>
        <dbReference type="ARBA" id="ARBA00051245"/>
    </source>
</evidence>
<dbReference type="Pfam" id="PF13614">
    <property type="entry name" value="AAA_31"/>
    <property type="match status" value="1"/>
</dbReference>
<keyword evidence="9" id="KW-0547">Nucleotide-binding</keyword>
<proteinExistence type="inferred from homology"/>
<evidence type="ECO:0000259" key="17">
    <source>
        <dbReference type="Pfam" id="PF02706"/>
    </source>
</evidence>
<dbReference type="SUPFAM" id="SSF52540">
    <property type="entry name" value="P-loop containing nucleoside triphosphate hydrolases"/>
    <property type="match status" value="1"/>
</dbReference>
<keyword evidence="7" id="KW-0808">Transferase</keyword>
<accession>A0A2Z4IEI3</accession>
<evidence type="ECO:0000256" key="7">
    <source>
        <dbReference type="ARBA" id="ARBA00022679"/>
    </source>
</evidence>
<dbReference type="Proteomes" id="UP000248688">
    <property type="component" value="Chromosome"/>
</dbReference>